<organism evidence="2 3">
    <name type="scientific">Granulicella mallensis (strain ATCC BAA-1857 / DSM 23137 / MP5ACTX8)</name>
    <dbReference type="NCBI Taxonomy" id="682795"/>
    <lineage>
        <taxon>Bacteria</taxon>
        <taxon>Pseudomonadati</taxon>
        <taxon>Acidobacteriota</taxon>
        <taxon>Terriglobia</taxon>
        <taxon>Terriglobales</taxon>
        <taxon>Acidobacteriaceae</taxon>
        <taxon>Granulicella</taxon>
    </lineage>
</organism>
<reference evidence="2 3" key="1">
    <citation type="submission" date="2011-11" db="EMBL/GenBank/DDBJ databases">
        <title>Complete sequence of Granulicella mallensis MP5ACTX8.</title>
        <authorList>
            <consortium name="US DOE Joint Genome Institute"/>
            <person name="Lucas S."/>
            <person name="Copeland A."/>
            <person name="Lapidus A."/>
            <person name="Cheng J.-F."/>
            <person name="Goodwin L."/>
            <person name="Pitluck S."/>
            <person name="Peters L."/>
            <person name="Lu M."/>
            <person name="Detter J.C."/>
            <person name="Han C."/>
            <person name="Tapia R."/>
            <person name="Land M."/>
            <person name="Hauser L."/>
            <person name="Kyrpides N."/>
            <person name="Ivanova N."/>
            <person name="Mikhailova N."/>
            <person name="Pagani I."/>
            <person name="Rawat S."/>
            <person name="Mannisto M."/>
            <person name="Haggblom M."/>
            <person name="Woyke T."/>
        </authorList>
    </citation>
    <scope>NUCLEOTIDE SEQUENCE [LARGE SCALE GENOMIC DNA]</scope>
    <source>
        <strain evidence="3">ATCC BAA-1857 / DSM 23137 / MP5ACTX8</strain>
    </source>
</reference>
<dbReference type="Proteomes" id="UP000007113">
    <property type="component" value="Chromosome"/>
</dbReference>
<dbReference type="HOGENOM" id="CLU_2537834_0_0_0"/>
<accession>G8NZH8</accession>
<dbReference type="AlphaFoldDB" id="G8NZH8"/>
<feature type="region of interest" description="Disordered" evidence="1">
    <location>
        <begin position="32"/>
        <end position="83"/>
    </location>
</feature>
<gene>
    <name evidence="2" type="ordered locus">AciX8_3720</name>
</gene>
<dbReference type="KEGG" id="gma:AciX8_3720"/>
<evidence type="ECO:0000256" key="1">
    <source>
        <dbReference type="SAM" id="MobiDB-lite"/>
    </source>
</evidence>
<evidence type="ECO:0000313" key="3">
    <source>
        <dbReference type="Proteomes" id="UP000007113"/>
    </source>
</evidence>
<sequence>MKMALNTMFSCGERTRRSACTTSARNAASFVPPPVQRATATARLKKNNGLDLTSDERESPPANKSAATDNRSKTRAIPGMPLG</sequence>
<dbReference type="STRING" id="682795.AciX8_3720"/>
<dbReference type="EMBL" id="CP003130">
    <property type="protein sequence ID" value="AEU38006.1"/>
    <property type="molecule type" value="Genomic_DNA"/>
</dbReference>
<protein>
    <submittedName>
        <fullName evidence="2">Uncharacterized protein</fullName>
    </submittedName>
</protein>
<proteinExistence type="predicted"/>
<evidence type="ECO:0000313" key="2">
    <source>
        <dbReference type="EMBL" id="AEU38006.1"/>
    </source>
</evidence>
<keyword evidence="3" id="KW-1185">Reference proteome</keyword>
<name>G8NZH8_GRAMM</name>